<dbReference type="Proteomes" id="UP001629244">
    <property type="component" value="Unassembled WGS sequence"/>
</dbReference>
<dbReference type="InterPro" id="IPR039672">
    <property type="entry name" value="MFS_2"/>
</dbReference>
<evidence type="ECO:0000256" key="3">
    <source>
        <dbReference type="SAM" id="Phobius"/>
    </source>
</evidence>
<feature type="transmembrane region" description="Helical" evidence="3">
    <location>
        <begin position="399"/>
        <end position="430"/>
    </location>
</feature>
<gene>
    <name evidence="4" type="ORF">ABS767_11590</name>
</gene>
<dbReference type="InterPro" id="IPR036259">
    <property type="entry name" value="MFS_trans_sf"/>
</dbReference>
<feature type="transmembrane region" description="Helical" evidence="3">
    <location>
        <begin position="258"/>
        <end position="283"/>
    </location>
</feature>
<organism evidence="4 5">
    <name type="scientific">Sphingomonas plantiphila</name>
    <dbReference type="NCBI Taxonomy" id="3163295"/>
    <lineage>
        <taxon>Bacteria</taxon>
        <taxon>Pseudomonadati</taxon>
        <taxon>Pseudomonadota</taxon>
        <taxon>Alphaproteobacteria</taxon>
        <taxon>Sphingomonadales</taxon>
        <taxon>Sphingomonadaceae</taxon>
        <taxon>Sphingomonas</taxon>
    </lineage>
</organism>
<dbReference type="RefSeq" id="WP_408078503.1">
    <property type="nucleotide sequence ID" value="NZ_JBELQC010000001.1"/>
</dbReference>
<dbReference type="Pfam" id="PF13347">
    <property type="entry name" value="MFS_2"/>
    <property type="match status" value="1"/>
</dbReference>
<comment type="caution">
    <text evidence="4">The sequence shown here is derived from an EMBL/GenBank/DDBJ whole genome shotgun (WGS) entry which is preliminary data.</text>
</comment>
<protein>
    <submittedName>
        <fullName evidence="4">MFS transporter</fullName>
    </submittedName>
</protein>
<feature type="region of interest" description="Disordered" evidence="2">
    <location>
        <begin position="1"/>
        <end position="22"/>
    </location>
</feature>
<feature type="transmembrane region" description="Helical" evidence="3">
    <location>
        <begin position="125"/>
        <end position="144"/>
    </location>
</feature>
<keyword evidence="3" id="KW-0812">Transmembrane</keyword>
<feature type="transmembrane region" description="Helical" evidence="3">
    <location>
        <begin position="295"/>
        <end position="315"/>
    </location>
</feature>
<feature type="transmembrane region" description="Helical" evidence="3">
    <location>
        <begin position="327"/>
        <end position="350"/>
    </location>
</feature>
<feature type="compositionally biased region" description="Basic and acidic residues" evidence="2">
    <location>
        <begin position="1"/>
        <end position="15"/>
    </location>
</feature>
<feature type="transmembrane region" description="Helical" evidence="3">
    <location>
        <begin position="201"/>
        <end position="222"/>
    </location>
</feature>
<dbReference type="PANTHER" id="PTHR11328:SF24">
    <property type="entry name" value="MAJOR FACILITATOR SUPERFAMILY (MFS) PROFILE DOMAIN-CONTAINING PROTEIN"/>
    <property type="match status" value="1"/>
</dbReference>
<evidence type="ECO:0000256" key="2">
    <source>
        <dbReference type="SAM" id="MobiDB-lite"/>
    </source>
</evidence>
<feature type="transmembrane region" description="Helical" evidence="3">
    <location>
        <begin position="356"/>
        <end position="378"/>
    </location>
</feature>
<dbReference type="SUPFAM" id="SSF103473">
    <property type="entry name" value="MFS general substrate transporter"/>
    <property type="match status" value="1"/>
</dbReference>
<feature type="transmembrane region" description="Helical" evidence="3">
    <location>
        <begin position="165"/>
        <end position="189"/>
    </location>
</feature>
<dbReference type="PANTHER" id="PTHR11328">
    <property type="entry name" value="MAJOR FACILITATOR SUPERFAMILY DOMAIN-CONTAINING PROTEIN"/>
    <property type="match status" value="1"/>
</dbReference>
<evidence type="ECO:0000313" key="5">
    <source>
        <dbReference type="Proteomes" id="UP001629244"/>
    </source>
</evidence>
<feature type="transmembrane region" description="Helical" evidence="3">
    <location>
        <begin position="96"/>
        <end position="113"/>
    </location>
</feature>
<comment type="similarity">
    <text evidence="1">Belongs to the sodium:galactoside symporter (TC 2.A.2) family.</text>
</comment>
<evidence type="ECO:0000313" key="4">
    <source>
        <dbReference type="EMBL" id="MFL9841609.1"/>
    </source>
</evidence>
<keyword evidence="5" id="KW-1185">Reference proteome</keyword>
<sequence length="495" mass="53105">MSEAGRMEADPRSRIDPPPLGRGTRIAYGSGAIANGVKNVAFTAYLMFFYNQVIGAPAAIVSGAIALTLIVDAVFDPALGRWSDSIRTRWGRRHPFIYASALPTALCFALVWFPPAGLSDMRMGLWIFVTAMLTRIAISAFEIASQAMAAELTDRYAERTRLFALRYWFLYLGQYGFSAFSLAVFFAATPAFPRGQLNPDSYTGFALLGSALILAAMLACGLGTHRRIPYLRQAEVRTTRRGAGVHLGEMLTAVRNRAFLAIFGFGVLKFTAIGLYSAVALYFHTYLFDLNARQLAVLVLDALLAATVAAPLAPIMSNRLGKRGSSMIFAIVGVSLSLAPVILTYLGLFLPAGDPWLVPLLFAFGAVSGAAIAISLINTSSMLADVVEDHAVRTGRHEAGLFFAASSFMQQCSTALGIALSGVLLSVAGVPSRGAGVAVPDAAIRHLIEFYVPTSALLWLAGCLILLAYPITRRSHEENVGLLRARDRGAEIPAE</sequence>
<dbReference type="Gene3D" id="1.20.1250.20">
    <property type="entry name" value="MFS general substrate transporter like domains"/>
    <property type="match status" value="2"/>
</dbReference>
<dbReference type="EMBL" id="JBELQC010000001">
    <property type="protein sequence ID" value="MFL9841609.1"/>
    <property type="molecule type" value="Genomic_DNA"/>
</dbReference>
<keyword evidence="3" id="KW-1133">Transmembrane helix</keyword>
<feature type="transmembrane region" description="Helical" evidence="3">
    <location>
        <begin position="450"/>
        <end position="469"/>
    </location>
</feature>
<accession>A0ABW8YNK9</accession>
<proteinExistence type="inferred from homology"/>
<feature type="transmembrane region" description="Helical" evidence="3">
    <location>
        <begin position="54"/>
        <end position="75"/>
    </location>
</feature>
<reference evidence="4 5" key="1">
    <citation type="submission" date="2024-06" db="EMBL/GenBank/DDBJ databases">
        <authorList>
            <person name="Kaempfer P."/>
            <person name="Viver T."/>
        </authorList>
    </citation>
    <scope>NUCLEOTIDE SEQUENCE [LARGE SCALE GENOMIC DNA]</scope>
    <source>
        <strain evidence="4 5">ST-64</strain>
    </source>
</reference>
<evidence type="ECO:0000256" key="1">
    <source>
        <dbReference type="ARBA" id="ARBA00009617"/>
    </source>
</evidence>
<keyword evidence="3" id="KW-0472">Membrane</keyword>
<name>A0ABW8YNK9_9SPHN</name>